<dbReference type="PANTHER" id="PTHR43228">
    <property type="entry name" value="TWO-COMPONENT RESPONSE REGULATOR"/>
    <property type="match status" value="1"/>
</dbReference>
<dbReference type="EMBL" id="AEWT01000002">
    <property type="protein sequence ID" value="EGC71081.1"/>
    <property type="molecule type" value="Genomic_DNA"/>
</dbReference>
<reference evidence="3 4" key="1">
    <citation type="submission" date="2011-01" db="EMBL/GenBank/DDBJ databases">
        <authorList>
            <person name="Muzny D."/>
            <person name="Qin X."/>
            <person name="Deng J."/>
            <person name="Jiang H."/>
            <person name="Liu Y."/>
            <person name="Qu J."/>
            <person name="Song X.-Z."/>
            <person name="Zhang L."/>
            <person name="Thornton R."/>
            <person name="Coyle M."/>
            <person name="Francisco L."/>
            <person name="Jackson L."/>
            <person name="Javaid M."/>
            <person name="Korchina V."/>
            <person name="Kovar C."/>
            <person name="Mata R."/>
            <person name="Mathew T."/>
            <person name="Ngo R."/>
            <person name="Nguyen L."/>
            <person name="Nguyen N."/>
            <person name="Okwuonu G."/>
            <person name="Ongeri F."/>
            <person name="Pham C."/>
            <person name="Simmons D."/>
            <person name="Wilczek-Boney K."/>
            <person name="Hale W."/>
            <person name="Jakkamsetti A."/>
            <person name="Pham P."/>
            <person name="Ruth R."/>
            <person name="San Lucas F."/>
            <person name="Warren J."/>
            <person name="Zhang J."/>
            <person name="Zhao Z."/>
            <person name="Zhou C."/>
            <person name="Zhu D."/>
            <person name="Lee S."/>
            <person name="Bess C."/>
            <person name="Blankenburg K."/>
            <person name="Forbes L."/>
            <person name="Fu Q."/>
            <person name="Gubbala S."/>
            <person name="Hirani K."/>
            <person name="Jayaseelan J.C."/>
            <person name="Lara F."/>
            <person name="Munidasa M."/>
            <person name="Palculict T."/>
            <person name="Patil S."/>
            <person name="Pu L.-L."/>
            <person name="Saada N."/>
            <person name="Tang L."/>
            <person name="Weissenberger G."/>
            <person name="Zhu Y."/>
            <person name="Hemphill L."/>
            <person name="Shang Y."/>
            <person name="Youmans B."/>
            <person name="Ayvaz T."/>
            <person name="Ross M."/>
            <person name="Santibanez J."/>
            <person name="Aqrawi P."/>
            <person name="Gross S."/>
            <person name="Joshi V."/>
            <person name="Fowler G."/>
            <person name="Nazareth L."/>
            <person name="Reid J."/>
            <person name="Worley K."/>
            <person name="Petrosino J."/>
            <person name="Highlander S."/>
            <person name="Gibbs R."/>
        </authorList>
    </citation>
    <scope>NUCLEOTIDE SEQUENCE [LARGE SCALE GENOMIC DNA]</scope>
    <source>
        <strain evidence="3 4">ATCC 12755</strain>
    </source>
</reference>
<dbReference type="SMART" id="SM00448">
    <property type="entry name" value="REC"/>
    <property type="match status" value="1"/>
</dbReference>
<feature type="domain" description="Response regulatory" evidence="2">
    <location>
        <begin position="10"/>
        <end position="125"/>
    </location>
</feature>
<sequence>MKGANTMSKKVLIVDDAVFMRMKLKDILEKNGYEVVGEAQNGQEAFEKYQATTPDLVTMDITMPEVDGLEALKMIRTFDAQAKVVMCSAMGQQGMVMDAIRAGAVDFIVKPFDTDRVITAIDKAFA</sequence>
<dbReference type="AlphaFoldDB" id="F0EFF6"/>
<dbReference type="Gene3D" id="3.40.50.2300">
    <property type="match status" value="1"/>
</dbReference>
<dbReference type="InterPro" id="IPR011006">
    <property type="entry name" value="CheY-like_superfamily"/>
</dbReference>
<dbReference type="GO" id="GO:0000160">
    <property type="term" value="P:phosphorelay signal transduction system"/>
    <property type="evidence" value="ECO:0007669"/>
    <property type="project" value="InterPro"/>
</dbReference>
<dbReference type="SUPFAM" id="SSF52172">
    <property type="entry name" value="CheY-like"/>
    <property type="match status" value="1"/>
</dbReference>
<evidence type="ECO:0000313" key="4">
    <source>
        <dbReference type="Proteomes" id="UP000004835"/>
    </source>
</evidence>
<accession>F0EFF6</accession>
<dbReference type="HOGENOM" id="CLU_000445_69_15_9"/>
<protein>
    <submittedName>
        <fullName evidence="3">Chemotaxis protein CheY</fullName>
    </submittedName>
</protein>
<dbReference type="PANTHER" id="PTHR43228:SF1">
    <property type="entry name" value="TWO-COMPONENT RESPONSE REGULATOR ARR22"/>
    <property type="match status" value="1"/>
</dbReference>
<dbReference type="CDD" id="cd17542">
    <property type="entry name" value="REC_CheY"/>
    <property type="match status" value="1"/>
</dbReference>
<keyword evidence="1" id="KW-0597">Phosphoprotein</keyword>
<proteinExistence type="predicted"/>
<dbReference type="InterPro" id="IPR052048">
    <property type="entry name" value="ST_Response_Regulator"/>
</dbReference>
<feature type="modified residue" description="4-aspartylphosphate" evidence="1">
    <location>
        <position position="60"/>
    </location>
</feature>
<dbReference type="PROSITE" id="PS50110">
    <property type="entry name" value="RESPONSE_REGULATORY"/>
    <property type="match status" value="1"/>
</dbReference>
<dbReference type="Pfam" id="PF00072">
    <property type="entry name" value="Response_reg"/>
    <property type="match status" value="1"/>
</dbReference>
<comment type="caution">
    <text evidence="3">The sequence shown here is derived from an EMBL/GenBank/DDBJ whole genome shotgun (WGS) entry which is preliminary data.</text>
</comment>
<evidence type="ECO:0000256" key="1">
    <source>
        <dbReference type="PROSITE-ProRule" id="PRU00169"/>
    </source>
</evidence>
<organism evidence="3 4">
    <name type="scientific">Enterococcus casseliflavus ATCC 12755</name>
    <dbReference type="NCBI Taxonomy" id="888066"/>
    <lineage>
        <taxon>Bacteria</taxon>
        <taxon>Bacillati</taxon>
        <taxon>Bacillota</taxon>
        <taxon>Bacilli</taxon>
        <taxon>Lactobacillales</taxon>
        <taxon>Enterococcaceae</taxon>
        <taxon>Enterococcus</taxon>
    </lineage>
</organism>
<gene>
    <name evidence="3" type="primary">cheY</name>
    <name evidence="3" type="ORF">HMPREF9087_0458</name>
</gene>
<dbReference type="InterPro" id="IPR001789">
    <property type="entry name" value="Sig_transdc_resp-reg_receiver"/>
</dbReference>
<dbReference type="Proteomes" id="UP000004835">
    <property type="component" value="Unassembled WGS sequence"/>
</dbReference>
<name>F0EFF6_ENTCA</name>
<evidence type="ECO:0000259" key="2">
    <source>
        <dbReference type="PROSITE" id="PS50110"/>
    </source>
</evidence>
<evidence type="ECO:0000313" key="3">
    <source>
        <dbReference type="EMBL" id="EGC71081.1"/>
    </source>
</evidence>